<sequence>MAAPEPPFQFWRSRIGGATGECGVSLRFRSDDEQGIDGKGRVSIPAAFRPVIAAGDHLMAQGERPTFVIVYGTDSLNHLRCYTRKEMEKIEERIELLDEGTEEREIAETFFLGSSMDVQLGDDGRIVLPQRLRKKLDLDDRIYFIGVGSHFKMWKPETYKAHEAGRTDALIVERGGARFDPASLLPKLPPKPTPAV</sequence>
<dbReference type="GO" id="GO:0009295">
    <property type="term" value="C:nucleoid"/>
    <property type="evidence" value="ECO:0007669"/>
    <property type="project" value="UniProtKB-SubCell"/>
</dbReference>
<dbReference type="InterPro" id="IPR020603">
    <property type="entry name" value="MraZ_dom"/>
</dbReference>
<evidence type="ECO:0000259" key="8">
    <source>
        <dbReference type="PROSITE" id="PS51740"/>
    </source>
</evidence>
<dbReference type="InterPro" id="IPR038619">
    <property type="entry name" value="MraZ_sf"/>
</dbReference>
<dbReference type="InterPro" id="IPR035642">
    <property type="entry name" value="MraZ_N"/>
</dbReference>
<dbReference type="SUPFAM" id="SSF89447">
    <property type="entry name" value="AbrB/MazE/MraZ-like"/>
    <property type="match status" value="1"/>
</dbReference>
<name>A0A2T7UXG9_9RHOB</name>
<evidence type="ECO:0000256" key="7">
    <source>
        <dbReference type="HAMAP-Rule" id="MF_01008"/>
    </source>
</evidence>
<dbReference type="PANTHER" id="PTHR34701">
    <property type="entry name" value="TRANSCRIPTIONAL REGULATOR MRAZ"/>
    <property type="match status" value="1"/>
</dbReference>
<evidence type="ECO:0000313" key="10">
    <source>
        <dbReference type="Proteomes" id="UP000244810"/>
    </source>
</evidence>
<dbReference type="GO" id="GO:0003700">
    <property type="term" value="F:DNA-binding transcription factor activity"/>
    <property type="evidence" value="ECO:0007669"/>
    <property type="project" value="UniProtKB-UniRule"/>
</dbReference>
<keyword evidence="5 7" id="KW-0238">DNA-binding</keyword>
<feature type="domain" description="SpoVT-AbrB" evidence="8">
    <location>
        <begin position="115"/>
        <end position="158"/>
    </location>
</feature>
<evidence type="ECO:0000256" key="3">
    <source>
        <dbReference type="ARBA" id="ARBA00022737"/>
    </source>
</evidence>
<evidence type="ECO:0000256" key="2">
    <source>
        <dbReference type="ARBA" id="ARBA00022490"/>
    </source>
</evidence>
<organism evidence="9 10">
    <name type="scientific">Pararhodobacter aggregans</name>
    <dbReference type="NCBI Taxonomy" id="404875"/>
    <lineage>
        <taxon>Bacteria</taxon>
        <taxon>Pseudomonadati</taxon>
        <taxon>Pseudomonadota</taxon>
        <taxon>Alphaproteobacteria</taxon>
        <taxon>Rhodobacterales</taxon>
        <taxon>Paracoccaceae</taxon>
        <taxon>Pararhodobacter</taxon>
    </lineage>
</organism>
<reference evidence="9 10" key="1">
    <citation type="journal article" date="2011" name="Syst. Appl. Microbiol.">
        <title>Defluviimonas denitrificans gen. nov., sp. nov., and Pararhodobacter aggregans gen. nov., sp. nov., non-phototrophic Rhodobacteraceae from the biofilter of a marine aquaculture.</title>
        <authorList>
            <person name="Foesel B.U."/>
            <person name="Drake H.L."/>
            <person name="Schramm A."/>
        </authorList>
    </citation>
    <scope>NUCLEOTIDE SEQUENCE [LARGE SCALE GENOMIC DNA]</scope>
    <source>
        <strain evidence="9 10">D1-19</strain>
    </source>
</reference>
<evidence type="ECO:0000256" key="1">
    <source>
        <dbReference type="ARBA" id="ARBA00013860"/>
    </source>
</evidence>
<dbReference type="InterPro" id="IPR003444">
    <property type="entry name" value="MraZ"/>
</dbReference>
<keyword evidence="9" id="KW-0131">Cell cycle</keyword>
<comment type="subcellular location">
    <subcellularLocation>
        <location evidence="7">Cytoplasm</location>
        <location evidence="7">Nucleoid</location>
    </subcellularLocation>
</comment>
<dbReference type="HAMAP" id="MF_01008">
    <property type="entry name" value="MraZ"/>
    <property type="match status" value="1"/>
</dbReference>
<gene>
    <name evidence="7" type="primary">mraZ</name>
    <name evidence="9" type="ORF">DDE23_03550</name>
</gene>
<evidence type="ECO:0000256" key="4">
    <source>
        <dbReference type="ARBA" id="ARBA00023015"/>
    </source>
</evidence>
<dbReference type="AlphaFoldDB" id="A0A2T7UXG9"/>
<dbReference type="PANTHER" id="PTHR34701:SF1">
    <property type="entry name" value="TRANSCRIPTIONAL REGULATOR MRAZ"/>
    <property type="match status" value="1"/>
</dbReference>
<accession>A0A2T7UXG9</accession>
<comment type="similarity">
    <text evidence="7">Belongs to the MraZ family.</text>
</comment>
<dbReference type="InterPro" id="IPR035644">
    <property type="entry name" value="MraZ_C"/>
</dbReference>
<dbReference type="Proteomes" id="UP000244810">
    <property type="component" value="Unassembled WGS sequence"/>
</dbReference>
<dbReference type="CDD" id="cd16320">
    <property type="entry name" value="MraZ_N"/>
    <property type="match status" value="1"/>
</dbReference>
<comment type="caution">
    <text evidence="9">The sequence shown here is derived from an EMBL/GenBank/DDBJ whole genome shotgun (WGS) entry which is preliminary data.</text>
</comment>
<keyword evidence="2 7" id="KW-0963">Cytoplasm</keyword>
<comment type="subunit">
    <text evidence="7">Forms oligomers.</text>
</comment>
<protein>
    <recommendedName>
        <fullName evidence="1 7">Transcriptional regulator MraZ</fullName>
    </recommendedName>
</protein>
<feature type="domain" description="SpoVT-AbrB" evidence="8">
    <location>
        <begin position="31"/>
        <end position="75"/>
    </location>
</feature>
<keyword evidence="4 7" id="KW-0805">Transcription regulation</keyword>
<keyword evidence="3" id="KW-0677">Repeat</keyword>
<dbReference type="GO" id="GO:0005737">
    <property type="term" value="C:cytoplasm"/>
    <property type="evidence" value="ECO:0007669"/>
    <property type="project" value="UniProtKB-UniRule"/>
</dbReference>
<keyword evidence="9" id="KW-0132">Cell division</keyword>
<proteinExistence type="inferred from homology"/>
<dbReference type="InterPro" id="IPR007159">
    <property type="entry name" value="SpoVT-AbrB_dom"/>
</dbReference>
<evidence type="ECO:0000256" key="5">
    <source>
        <dbReference type="ARBA" id="ARBA00023125"/>
    </source>
</evidence>
<dbReference type="EMBL" id="QDDR01000001">
    <property type="protein sequence ID" value="PVE49483.1"/>
    <property type="molecule type" value="Genomic_DNA"/>
</dbReference>
<dbReference type="GO" id="GO:0000976">
    <property type="term" value="F:transcription cis-regulatory region binding"/>
    <property type="evidence" value="ECO:0007669"/>
    <property type="project" value="TreeGrafter"/>
</dbReference>
<keyword evidence="10" id="KW-1185">Reference proteome</keyword>
<dbReference type="GO" id="GO:2000143">
    <property type="term" value="P:negative regulation of DNA-templated transcription initiation"/>
    <property type="evidence" value="ECO:0007669"/>
    <property type="project" value="TreeGrafter"/>
</dbReference>
<dbReference type="GO" id="GO:0051301">
    <property type="term" value="P:cell division"/>
    <property type="evidence" value="ECO:0007669"/>
    <property type="project" value="UniProtKB-KW"/>
</dbReference>
<evidence type="ECO:0000256" key="6">
    <source>
        <dbReference type="ARBA" id="ARBA00023163"/>
    </source>
</evidence>
<evidence type="ECO:0000313" key="9">
    <source>
        <dbReference type="EMBL" id="PVE49483.1"/>
    </source>
</evidence>
<dbReference type="PROSITE" id="PS51740">
    <property type="entry name" value="SPOVT_ABRB"/>
    <property type="match status" value="2"/>
</dbReference>
<keyword evidence="6 7" id="KW-0804">Transcription</keyword>
<dbReference type="Pfam" id="PF02381">
    <property type="entry name" value="MraZ"/>
    <property type="match status" value="1"/>
</dbReference>
<dbReference type="Gene3D" id="3.40.1550.20">
    <property type="entry name" value="Transcriptional regulator MraZ domain"/>
    <property type="match status" value="1"/>
</dbReference>
<dbReference type="CDD" id="cd16321">
    <property type="entry name" value="MraZ_C"/>
    <property type="match status" value="1"/>
</dbReference>
<dbReference type="InterPro" id="IPR037914">
    <property type="entry name" value="SpoVT-AbrB_sf"/>
</dbReference>